<accession>A0A8H3PK54</accession>
<dbReference type="InterPro" id="IPR010730">
    <property type="entry name" value="HET"/>
</dbReference>
<keyword evidence="4" id="KW-1185">Reference proteome</keyword>
<evidence type="ECO:0000256" key="1">
    <source>
        <dbReference type="SAM" id="MobiDB-lite"/>
    </source>
</evidence>
<dbReference type="OrthoDB" id="2157530at2759"/>
<feature type="compositionally biased region" description="Basic residues" evidence="1">
    <location>
        <begin position="1"/>
        <end position="11"/>
    </location>
</feature>
<dbReference type="InterPro" id="IPR052895">
    <property type="entry name" value="HetReg/Transcr_Mod"/>
</dbReference>
<proteinExistence type="predicted"/>
<evidence type="ECO:0000259" key="2">
    <source>
        <dbReference type="Pfam" id="PF06985"/>
    </source>
</evidence>
<dbReference type="Pfam" id="PF26639">
    <property type="entry name" value="Het-6_barrel"/>
    <property type="match status" value="1"/>
</dbReference>
<dbReference type="Pfam" id="PF06985">
    <property type="entry name" value="HET"/>
    <property type="match status" value="1"/>
</dbReference>
<protein>
    <recommendedName>
        <fullName evidence="2">Heterokaryon incompatibility domain-containing protein</fullName>
    </recommendedName>
</protein>
<feature type="domain" description="Heterokaryon incompatibility" evidence="2">
    <location>
        <begin position="67"/>
        <end position="229"/>
    </location>
</feature>
<gene>
    <name evidence="3" type="ORF">IMSHALPRED_003630</name>
</gene>
<feature type="region of interest" description="Disordered" evidence="1">
    <location>
        <begin position="1"/>
        <end position="31"/>
    </location>
</feature>
<dbReference type="AlphaFoldDB" id="A0A8H3PK54"/>
<dbReference type="EMBL" id="CAJPDT010000182">
    <property type="protein sequence ID" value="CAF9942350.1"/>
    <property type="molecule type" value="Genomic_DNA"/>
</dbReference>
<name>A0A8H3PK54_9LECA</name>
<sequence length="664" mass="75310">MKFPRIIHRRPQQPPHEQEEAHSPPSFKPLTQPQTECRLLSILPGRISDPIVCTTSVVKLTEAASPYNALSYCWGSQYRIRPITCDKVSVNVTPNLESALKRIRAPDVARDVWVDQLCIDQANLREKEQQLELMADIYRRSSKVLIWLGDEGDESRKVYKIIERLLKLDLVPSLGQVKSDNEVPRRTTTSVGLDQLKSHGLPSPKDTVWQELRSLLSRPWFSRIWTIQEAANATIAEFLWGKEYSLTWQDMVSIVRSVREYLPGTLLGSDVALRGLPADSVYRIAATMQTLEDNTRPDLFNLALTYKAYSASQPVDKLYALLNISSSSQTADYEQSAETTFHQMAYQTINQVYQQIDKVPEELSQQQWHPYPGISQGPHLRMAALICAAGTANQQLSLPSWVPDWTVDSFPAPIWTRKTRHESRASGESCDWPGTPPTNLTLERSTIVNSKLAERQWVAESGKLEVSENLPDTIQLKGFVCDVISRRGFAKVDIGKPLEHEEQQKALMEWLLEADEMADLGMETSHSGGADAELFKQTLLFDETLVQPTEIERPEHWKVLRFTKTSRFTSTMRRKLQPWDYLQAIQNIPGRTFFVTQGGRMGLAPLTTHMYDKICVLPGFDVALVLRPEGNEFRVVGECYAGNDDMMPGGSEYSQMTPEWITIK</sequence>
<evidence type="ECO:0000313" key="4">
    <source>
        <dbReference type="Proteomes" id="UP000664534"/>
    </source>
</evidence>
<dbReference type="Proteomes" id="UP000664534">
    <property type="component" value="Unassembled WGS sequence"/>
</dbReference>
<dbReference type="PANTHER" id="PTHR24148:SF64">
    <property type="entry name" value="HETEROKARYON INCOMPATIBILITY DOMAIN-CONTAINING PROTEIN"/>
    <property type="match status" value="1"/>
</dbReference>
<comment type="caution">
    <text evidence="3">The sequence shown here is derived from an EMBL/GenBank/DDBJ whole genome shotgun (WGS) entry which is preliminary data.</text>
</comment>
<reference evidence="3" key="1">
    <citation type="submission" date="2021-03" db="EMBL/GenBank/DDBJ databases">
        <authorList>
            <person name="Tagirdzhanova G."/>
        </authorList>
    </citation>
    <scope>NUCLEOTIDE SEQUENCE</scope>
</reference>
<organism evidence="3 4">
    <name type="scientific">Imshaugia aleurites</name>
    <dbReference type="NCBI Taxonomy" id="172621"/>
    <lineage>
        <taxon>Eukaryota</taxon>
        <taxon>Fungi</taxon>
        <taxon>Dikarya</taxon>
        <taxon>Ascomycota</taxon>
        <taxon>Pezizomycotina</taxon>
        <taxon>Lecanoromycetes</taxon>
        <taxon>OSLEUM clade</taxon>
        <taxon>Lecanoromycetidae</taxon>
        <taxon>Lecanorales</taxon>
        <taxon>Lecanorineae</taxon>
        <taxon>Parmeliaceae</taxon>
        <taxon>Imshaugia</taxon>
    </lineage>
</organism>
<dbReference type="PANTHER" id="PTHR24148">
    <property type="entry name" value="ANKYRIN REPEAT DOMAIN-CONTAINING PROTEIN 39 HOMOLOG-RELATED"/>
    <property type="match status" value="1"/>
</dbReference>
<evidence type="ECO:0000313" key="3">
    <source>
        <dbReference type="EMBL" id="CAF9942350.1"/>
    </source>
</evidence>